<feature type="domain" description="FRG" evidence="1">
    <location>
        <begin position="39"/>
        <end position="217"/>
    </location>
</feature>
<sequence>MGEINWTREAPGIDSWRAESADEFVAAIRRSNSVWWDNGHCPWVYRGHAESAWKLLPSAWRPNAVISAARREAQKRFEASNPAQQLIWSWPPTNYLTGPAVFGPNDTELAKQLAISTTSELLPIWDFGLGCNDLGLSIPLLNLPPEPAVSPNWLWFAHFPLLGDEFSIYSDLPPMIALAQHHGIPTRYLDWTANPMAAAFFSVEHLFSPKTNESIVFWALHREKASRVSVAGMQFPNGPHGAPRLDPTLSVVKPPAGDNEYLTAQSGLFTTLAHSGIHFMQNDGTRFPVEDFVVQSNATDVILRKIAMSHEHVGGLKEILEREQMSRAALMPTRDNIAADVLRRWQSRSDN</sequence>
<protein>
    <submittedName>
        <fullName evidence="2">FRG domain-containing protein</fullName>
    </submittedName>
</protein>
<reference evidence="2 3" key="1">
    <citation type="journal article" date="2014" name="Int. J. Syst. Evol. Microbiol.">
        <title>Bradyrhizobium ottawaense sp. nov., a symbiotic nitrogen fixing bacterium from root nodules of soybeans in Canada.</title>
        <authorList>
            <person name="Yu X."/>
            <person name="Cloutier S."/>
            <person name="Tambong J.T."/>
            <person name="Bromfield E.S."/>
        </authorList>
    </citation>
    <scope>NUCLEOTIDE SEQUENCE [LARGE SCALE GENOMIC DNA]</scope>
    <source>
        <strain evidence="2 3">OO99</strain>
    </source>
</reference>
<dbReference type="AlphaFoldDB" id="A0A2U8P5R3"/>
<reference evidence="2 3" key="2">
    <citation type="journal article" date="2017" name="Syst. Appl. Microbiol.">
        <title>Soybeans inoculated with root zone soils of Canadian native legumes harbour diverse and novel Bradyrhizobium spp. that possess agricultural potential.</title>
        <authorList>
            <person name="Bromfield E.S.P."/>
            <person name="Cloutier S."/>
            <person name="Tambong J.T."/>
            <person name="Tran Thi T.V."/>
        </authorList>
    </citation>
    <scope>NUCLEOTIDE SEQUENCE [LARGE SCALE GENOMIC DNA]</scope>
    <source>
        <strain evidence="2 3">OO99</strain>
    </source>
</reference>
<evidence type="ECO:0000313" key="3">
    <source>
        <dbReference type="Proteomes" id="UP000215703"/>
    </source>
</evidence>
<name>A0A2U8P5R3_9BRAD</name>
<gene>
    <name evidence="2" type="ORF">CIT37_13240</name>
</gene>
<dbReference type="KEGG" id="bot:CIT37_13240"/>
<dbReference type="EMBL" id="CP029425">
    <property type="protein sequence ID" value="AWL93059.1"/>
    <property type="molecule type" value="Genomic_DNA"/>
</dbReference>
<evidence type="ECO:0000259" key="1">
    <source>
        <dbReference type="SMART" id="SM00901"/>
    </source>
</evidence>
<accession>A0A2U8P5R3</accession>
<proteinExistence type="predicted"/>
<organism evidence="2 3">
    <name type="scientific">Bradyrhizobium ottawaense</name>
    <dbReference type="NCBI Taxonomy" id="931866"/>
    <lineage>
        <taxon>Bacteria</taxon>
        <taxon>Pseudomonadati</taxon>
        <taxon>Pseudomonadota</taxon>
        <taxon>Alphaproteobacteria</taxon>
        <taxon>Hyphomicrobiales</taxon>
        <taxon>Nitrobacteraceae</taxon>
        <taxon>Bradyrhizobium</taxon>
    </lineage>
</organism>
<dbReference type="Pfam" id="PF08867">
    <property type="entry name" value="FRG"/>
    <property type="match status" value="1"/>
</dbReference>
<dbReference type="InterPro" id="IPR014966">
    <property type="entry name" value="FRG-dom"/>
</dbReference>
<evidence type="ECO:0000313" key="2">
    <source>
        <dbReference type="EMBL" id="AWL93059.1"/>
    </source>
</evidence>
<dbReference type="SMART" id="SM00901">
    <property type="entry name" value="FRG"/>
    <property type="match status" value="1"/>
</dbReference>
<dbReference type="Proteomes" id="UP000215703">
    <property type="component" value="Chromosome"/>
</dbReference>